<feature type="compositionally biased region" description="Polar residues" evidence="2">
    <location>
        <begin position="190"/>
        <end position="206"/>
    </location>
</feature>
<gene>
    <name evidence="3" type="ORF">AB6A40_001477</name>
</gene>
<evidence type="ECO:0000313" key="3">
    <source>
        <dbReference type="EMBL" id="MFH4974768.1"/>
    </source>
</evidence>
<feature type="coiled-coil region" evidence="1">
    <location>
        <begin position="98"/>
        <end position="172"/>
    </location>
</feature>
<sequence>MIYRKSQRKFDWTRKRLRTENRLLRQRIDYLEAESAALADRLIKDAHRRLEDAYETIRELSCRNRDALVETGTQVDDTSMIEHIHSLQQELIVTRAREADNENLQRDLKQRIQELELANKRLKERPPDHGIASLQEELISVKMREAEASLSLKEMRQRLSELEQQWAAYIRSRTPDKEVTHAKTIEHSMSVPTQSEPVSEPQSSGQGVPLSVRAQQTALAFTPQSARQRLAKLASLIGGSVADSESNEEGGLTIQELEDQLMGLRIREADTLAELKEMRQKVMELETQNHVCTNQLKRQDEELKRIRNEQDASLEKEKALNHIIQEERRKAIEAESELKEQSVMQRIKHSEAMQSIAELKQILVQLELKRAEKWTHSQLRGSSVCDFDDDSVSSQLGALGSRQSVTSGDALSVDSDDMAALIADMTVRISDMAEDMLDEPGEGDGSATETEDHHFKLRLHEEDGNDTTDSGIGEVSSSVGKLRDPKVIKEIKGIKDNKLAKKVKEVKDDEEEVKECKETKEAKKAKEVKEVKEAKEVTETKEVNLNNSADGSNVGLVQHTIEN</sequence>
<feature type="coiled-coil region" evidence="1">
    <location>
        <begin position="14"/>
        <end position="63"/>
    </location>
</feature>
<evidence type="ECO:0000256" key="1">
    <source>
        <dbReference type="SAM" id="Coils"/>
    </source>
</evidence>
<accession>A0ABD6E488</accession>
<evidence type="ECO:0000313" key="4">
    <source>
        <dbReference type="Proteomes" id="UP001608902"/>
    </source>
</evidence>
<dbReference type="EMBL" id="JBGFUD010000555">
    <property type="protein sequence ID" value="MFH4974768.1"/>
    <property type="molecule type" value="Genomic_DNA"/>
</dbReference>
<evidence type="ECO:0000256" key="2">
    <source>
        <dbReference type="SAM" id="MobiDB-lite"/>
    </source>
</evidence>
<protein>
    <submittedName>
        <fullName evidence="3">Uncharacterized protein</fullName>
    </submittedName>
</protein>
<name>A0ABD6E488_9BILA</name>
<reference evidence="3 4" key="1">
    <citation type="submission" date="2024-08" db="EMBL/GenBank/DDBJ databases">
        <title>Gnathostoma spinigerum genome.</title>
        <authorList>
            <person name="Gonzalez-Bertolin B."/>
            <person name="Monzon S."/>
            <person name="Zaballos A."/>
            <person name="Jimenez P."/>
            <person name="Dekumyoy P."/>
            <person name="Varona S."/>
            <person name="Cuesta I."/>
            <person name="Sumanam S."/>
            <person name="Adisakwattana P."/>
            <person name="Gasser R.B."/>
            <person name="Hernandez-Gonzalez A."/>
            <person name="Young N.D."/>
            <person name="Perteguer M.J."/>
        </authorList>
    </citation>
    <scope>NUCLEOTIDE SEQUENCE [LARGE SCALE GENOMIC DNA]</scope>
    <source>
        <strain evidence="3">AL3</strain>
        <tissue evidence="3">Liver</tissue>
    </source>
</reference>
<keyword evidence="1" id="KW-0175">Coiled coil</keyword>
<feature type="coiled-coil region" evidence="1">
    <location>
        <begin position="499"/>
        <end position="537"/>
    </location>
</feature>
<proteinExistence type="predicted"/>
<dbReference type="Proteomes" id="UP001608902">
    <property type="component" value="Unassembled WGS sequence"/>
</dbReference>
<dbReference type="AlphaFoldDB" id="A0ABD6E488"/>
<feature type="region of interest" description="Disordered" evidence="2">
    <location>
        <begin position="189"/>
        <end position="208"/>
    </location>
</feature>
<feature type="coiled-coil region" evidence="1">
    <location>
        <begin position="254"/>
        <end position="369"/>
    </location>
</feature>
<comment type="caution">
    <text evidence="3">The sequence shown here is derived from an EMBL/GenBank/DDBJ whole genome shotgun (WGS) entry which is preliminary data.</text>
</comment>
<keyword evidence="4" id="KW-1185">Reference proteome</keyword>
<organism evidence="3 4">
    <name type="scientific">Gnathostoma spinigerum</name>
    <dbReference type="NCBI Taxonomy" id="75299"/>
    <lineage>
        <taxon>Eukaryota</taxon>
        <taxon>Metazoa</taxon>
        <taxon>Ecdysozoa</taxon>
        <taxon>Nematoda</taxon>
        <taxon>Chromadorea</taxon>
        <taxon>Rhabditida</taxon>
        <taxon>Spirurina</taxon>
        <taxon>Gnathostomatomorpha</taxon>
        <taxon>Gnathostomatoidea</taxon>
        <taxon>Gnathostomatidae</taxon>
        <taxon>Gnathostoma</taxon>
    </lineage>
</organism>